<dbReference type="InterPro" id="IPR013783">
    <property type="entry name" value="Ig-like_fold"/>
</dbReference>
<sequence>MPATDILSFDCPGCGKTLKAKPSHAGRTTACPKCGESLTVPTAGGAADDLQEAFTQEPAADAAAGFEPPAEEVEEFPPMIRTGPVVRDEPEDEPTDEAAEAAPAIERPASPRSRGGRRRGRSADDGEARTKTLPLAIGGGAVAALGLGLAAWAFWPGDETATADAGLLTPIAEQSATEGETLEVVLVPADRLGSMAETHALTLTQAPDGARIGRDGRTFTWTPGEADGPGVASVTAALTHRATGEAAETVAFDIQVAEEDLSPWIAPLAAVTVGPGESLTLKVSAEDPDQPANALAFELEGDVPAGVSVDGEGVITFAPPADAPQVDSAFGVKVVEQRADGTAGASSVAPVRLSVMSKNAPGRKPASAEPEPAVAMAEPAAPDTPVPAADEPAMAESAVADAAMTTPDAATAAEGTTVAMTDDPAPAESMPEPMPAPTEEPAPAESSEGGVSASVTAMLGNEAAVPLNENAAAYEENFVAPLVAMYGGPDERRRPLLSPKEYGTLRALFAEEFARAHEDQIRAGFGEKADEIMAWLKERPEVRETLFNAFKPSDDVAAGMTVFRQLYDEFGDGLDKYGGLATAAAVVWDDPERGPYNYEFHAKRAKATLPASELPAAVENVRYFLDREAAMQGRAERLPWELLVLTVDHETPIDERDWALTMYGNVRNQFGKCYSQVPYDTNMIKTDERETELDGLPYTLPTILEKGGVCAHQADYAARVGKSLGVPAMYVRGDGKFGGAGHAWVMWVDVTGVTDSALKFTLESHGRYQDDNYYVGYLNEPQTGEETTDRDLMRRLHSVATDRNASRHADLLMRAYPIVAQRAGEGGEELSMDARLDYLDAVNQIDTWNGAAWRERARLGTENAGNLSKDQTRRYKQDLKRLFRDFAPFPDFTQEVFAGISVYETDEEKRLELTRQLLDAYAAAGRPDLSFETLPAYVDSLIAQNRTAEGVGLITDALMKYADEGRYTPAALDRLDELGAESPQELIEFYKGFVMAIPPTRGNSPSEYAVAMHKRIIEKAQAANMPDVAEYFTERMRAIGSGKLKTKNGQR</sequence>
<dbReference type="RefSeq" id="WP_165700913.1">
    <property type="nucleotide sequence ID" value="NZ_CP036265.1"/>
</dbReference>
<protein>
    <submittedName>
        <fullName evidence="2">Uncharacterized protein</fullName>
    </submittedName>
</protein>
<dbReference type="AlphaFoldDB" id="A0A517PFI2"/>
<feature type="region of interest" description="Disordered" evidence="1">
    <location>
        <begin position="82"/>
        <end position="130"/>
    </location>
</feature>
<gene>
    <name evidence="2" type="ORF">CA12_42760</name>
</gene>
<feature type="compositionally biased region" description="Basic and acidic residues" evidence="1">
    <location>
        <begin position="121"/>
        <end position="130"/>
    </location>
</feature>
<evidence type="ECO:0000313" key="2">
    <source>
        <dbReference type="EMBL" id="QDT18136.1"/>
    </source>
</evidence>
<feature type="region of interest" description="Disordered" evidence="1">
    <location>
        <begin position="358"/>
        <end position="392"/>
    </location>
</feature>
<dbReference type="EMBL" id="CP036265">
    <property type="protein sequence ID" value="QDT18136.1"/>
    <property type="molecule type" value="Genomic_DNA"/>
</dbReference>
<name>A0A517PFI2_9PLAN</name>
<dbReference type="Gene3D" id="2.60.40.10">
    <property type="entry name" value="Immunoglobulins"/>
    <property type="match status" value="1"/>
</dbReference>
<reference evidence="2 3" key="1">
    <citation type="submission" date="2019-02" db="EMBL/GenBank/DDBJ databases">
        <title>Deep-cultivation of Planctomycetes and their phenomic and genomic characterization uncovers novel biology.</title>
        <authorList>
            <person name="Wiegand S."/>
            <person name="Jogler M."/>
            <person name="Boedeker C."/>
            <person name="Pinto D."/>
            <person name="Vollmers J."/>
            <person name="Rivas-Marin E."/>
            <person name="Kohn T."/>
            <person name="Peeters S.H."/>
            <person name="Heuer A."/>
            <person name="Rast P."/>
            <person name="Oberbeckmann S."/>
            <person name="Bunk B."/>
            <person name="Jeske O."/>
            <person name="Meyerdierks A."/>
            <person name="Storesund J.E."/>
            <person name="Kallscheuer N."/>
            <person name="Luecker S."/>
            <person name="Lage O.M."/>
            <person name="Pohl T."/>
            <person name="Merkel B.J."/>
            <person name="Hornburger P."/>
            <person name="Mueller R.-W."/>
            <person name="Bruemmer F."/>
            <person name="Labrenz M."/>
            <person name="Spormann A.M."/>
            <person name="Op den Camp H."/>
            <person name="Overmann J."/>
            <person name="Amann R."/>
            <person name="Jetten M.S.M."/>
            <person name="Mascher T."/>
            <person name="Medema M.H."/>
            <person name="Devos D.P."/>
            <person name="Kaster A.-K."/>
            <person name="Ovreas L."/>
            <person name="Rohde M."/>
            <person name="Galperin M.Y."/>
            <person name="Jogler C."/>
        </authorList>
    </citation>
    <scope>NUCLEOTIDE SEQUENCE [LARGE SCALE GENOMIC DNA]</scope>
    <source>
        <strain evidence="2 3">CA12</strain>
    </source>
</reference>
<accession>A0A517PFI2</accession>
<feature type="compositionally biased region" description="Acidic residues" evidence="1">
    <location>
        <begin position="89"/>
        <end position="99"/>
    </location>
</feature>
<proteinExistence type="predicted"/>
<evidence type="ECO:0000256" key="1">
    <source>
        <dbReference type="SAM" id="MobiDB-lite"/>
    </source>
</evidence>
<dbReference type="Proteomes" id="UP000318741">
    <property type="component" value="Chromosome"/>
</dbReference>
<evidence type="ECO:0000313" key="3">
    <source>
        <dbReference type="Proteomes" id="UP000318741"/>
    </source>
</evidence>
<feature type="compositionally biased region" description="Low complexity" evidence="1">
    <location>
        <begin position="100"/>
        <end position="113"/>
    </location>
</feature>
<keyword evidence="3" id="KW-1185">Reference proteome</keyword>
<dbReference type="KEGG" id="acaf:CA12_42760"/>
<feature type="region of interest" description="Disordered" evidence="1">
    <location>
        <begin position="420"/>
        <end position="451"/>
    </location>
</feature>
<feature type="compositionally biased region" description="Low complexity" evidence="1">
    <location>
        <begin position="365"/>
        <end position="392"/>
    </location>
</feature>
<organism evidence="2 3">
    <name type="scientific">Alienimonas californiensis</name>
    <dbReference type="NCBI Taxonomy" id="2527989"/>
    <lineage>
        <taxon>Bacteria</taxon>
        <taxon>Pseudomonadati</taxon>
        <taxon>Planctomycetota</taxon>
        <taxon>Planctomycetia</taxon>
        <taxon>Planctomycetales</taxon>
        <taxon>Planctomycetaceae</taxon>
        <taxon>Alienimonas</taxon>
    </lineage>
</organism>